<reference evidence="8" key="1">
    <citation type="submission" date="2022-10" db="EMBL/GenBank/DDBJ databases">
        <authorList>
            <person name="Chen Y."/>
            <person name="Dougan E. K."/>
            <person name="Chan C."/>
            <person name="Rhodes N."/>
            <person name="Thang M."/>
        </authorList>
    </citation>
    <scope>NUCLEOTIDE SEQUENCE</scope>
</reference>
<dbReference type="PROSITE" id="PS00626">
    <property type="entry name" value="RCC1_2"/>
    <property type="match status" value="2"/>
</dbReference>
<dbReference type="Pfam" id="PF00632">
    <property type="entry name" value="HECT"/>
    <property type="match status" value="1"/>
</dbReference>
<feature type="repeat" description="RCC1" evidence="5">
    <location>
        <begin position="725"/>
        <end position="786"/>
    </location>
</feature>
<dbReference type="PROSITE" id="PS50012">
    <property type="entry name" value="RCC1_3"/>
    <property type="match status" value="5"/>
</dbReference>
<feature type="repeat" description="RCC1" evidence="5">
    <location>
        <begin position="670"/>
        <end position="724"/>
    </location>
</feature>
<evidence type="ECO:0000259" key="7">
    <source>
        <dbReference type="PROSITE" id="PS50237"/>
    </source>
</evidence>
<feature type="region of interest" description="Disordered" evidence="6">
    <location>
        <begin position="852"/>
        <end position="897"/>
    </location>
</feature>
<dbReference type="PRINTS" id="PR00633">
    <property type="entry name" value="RCCNDNSATION"/>
</dbReference>
<dbReference type="FunFam" id="3.30.2410.10:FF:000003">
    <property type="entry name" value="probable E3 ubiquitin-protein ligase HERC4 isoform X1"/>
    <property type="match status" value="1"/>
</dbReference>
<feature type="compositionally biased region" description="Polar residues" evidence="6">
    <location>
        <begin position="863"/>
        <end position="880"/>
    </location>
</feature>
<comment type="caution">
    <text evidence="8">The sequence shown here is derived from an EMBL/GenBank/DDBJ whole genome shotgun (WGS) entry which is preliminary data.</text>
</comment>
<dbReference type="PANTHER" id="PTHR45622:SF60">
    <property type="entry name" value="UBIQUITIN-PROTEIN LIGASE E3A"/>
    <property type="match status" value="1"/>
</dbReference>
<protein>
    <submittedName>
        <fullName evidence="10">Fidgetin-like protein 1</fullName>
    </submittedName>
</protein>
<dbReference type="InterPro" id="IPR051709">
    <property type="entry name" value="Ub-ligase/GTPase-reg"/>
</dbReference>
<evidence type="ECO:0000256" key="1">
    <source>
        <dbReference type="ARBA" id="ARBA00022679"/>
    </source>
</evidence>
<dbReference type="Gene3D" id="3.30.2410.10">
    <property type="entry name" value="Hect, E3 ligase catalytic domain"/>
    <property type="match status" value="1"/>
</dbReference>
<dbReference type="PANTHER" id="PTHR45622">
    <property type="entry name" value="UBIQUITIN-PROTEIN LIGASE E3A-RELATED"/>
    <property type="match status" value="1"/>
</dbReference>
<evidence type="ECO:0000313" key="9">
    <source>
        <dbReference type="EMBL" id="CAL1135949.1"/>
    </source>
</evidence>
<dbReference type="OrthoDB" id="435354at2759"/>
<keyword evidence="11" id="KW-1185">Reference proteome</keyword>
<gene>
    <name evidence="8" type="ORF">C1SCF055_LOCUS10253</name>
</gene>
<feature type="active site" description="Glycyl thioester intermediate" evidence="4">
    <location>
        <position position="1631"/>
    </location>
</feature>
<dbReference type="EMBL" id="CAMXCT010000727">
    <property type="protein sequence ID" value="CAI3982574.1"/>
    <property type="molecule type" value="Genomic_DNA"/>
</dbReference>
<feature type="compositionally biased region" description="Polar residues" evidence="6">
    <location>
        <begin position="798"/>
        <end position="810"/>
    </location>
</feature>
<reference evidence="9" key="2">
    <citation type="submission" date="2024-04" db="EMBL/GenBank/DDBJ databases">
        <authorList>
            <person name="Chen Y."/>
            <person name="Shah S."/>
            <person name="Dougan E. K."/>
            <person name="Thang M."/>
            <person name="Chan C."/>
        </authorList>
    </citation>
    <scope>NUCLEOTIDE SEQUENCE [LARGE SCALE GENOMIC DNA]</scope>
</reference>
<feature type="domain" description="HECT" evidence="7">
    <location>
        <begin position="1323"/>
        <end position="1663"/>
    </location>
</feature>
<evidence type="ECO:0000256" key="4">
    <source>
        <dbReference type="PROSITE-ProRule" id="PRU00104"/>
    </source>
</evidence>
<keyword evidence="3 4" id="KW-0833">Ubl conjugation pathway</keyword>
<evidence type="ECO:0000256" key="6">
    <source>
        <dbReference type="SAM" id="MobiDB-lite"/>
    </source>
</evidence>
<feature type="repeat" description="RCC1" evidence="5">
    <location>
        <begin position="615"/>
        <end position="669"/>
    </location>
</feature>
<dbReference type="InterPro" id="IPR058923">
    <property type="entry name" value="RCC1-like_dom"/>
</dbReference>
<dbReference type="SMART" id="SM00119">
    <property type="entry name" value="HECTc"/>
    <property type="match status" value="1"/>
</dbReference>
<proteinExistence type="predicted"/>
<evidence type="ECO:0000313" key="10">
    <source>
        <dbReference type="EMBL" id="CAL4769886.1"/>
    </source>
</evidence>
<evidence type="ECO:0000256" key="2">
    <source>
        <dbReference type="ARBA" id="ARBA00022737"/>
    </source>
</evidence>
<keyword evidence="2" id="KW-0677">Repeat</keyword>
<name>A0A9P1BZZ2_9DINO</name>
<accession>A0A9P1BZZ2</accession>
<dbReference type="InterPro" id="IPR000569">
    <property type="entry name" value="HECT_dom"/>
</dbReference>
<dbReference type="GO" id="GO:0061630">
    <property type="term" value="F:ubiquitin protein ligase activity"/>
    <property type="evidence" value="ECO:0007669"/>
    <property type="project" value="TreeGrafter"/>
</dbReference>
<evidence type="ECO:0000256" key="3">
    <source>
        <dbReference type="ARBA" id="ARBA00022786"/>
    </source>
</evidence>
<dbReference type="EMBL" id="CAMXCT020000727">
    <property type="protein sequence ID" value="CAL1135949.1"/>
    <property type="molecule type" value="Genomic_DNA"/>
</dbReference>
<dbReference type="Proteomes" id="UP001152797">
    <property type="component" value="Unassembled WGS sequence"/>
</dbReference>
<evidence type="ECO:0000313" key="11">
    <source>
        <dbReference type="Proteomes" id="UP001152797"/>
    </source>
</evidence>
<feature type="repeat" description="RCC1" evidence="5">
    <location>
        <begin position="561"/>
        <end position="614"/>
    </location>
</feature>
<dbReference type="SUPFAM" id="SSF50985">
    <property type="entry name" value="RCC1/BLIP-II"/>
    <property type="match status" value="1"/>
</dbReference>
<dbReference type="Gene3D" id="3.90.1750.10">
    <property type="entry name" value="Hect, E3 ligase catalytic domains"/>
    <property type="match status" value="1"/>
</dbReference>
<dbReference type="EMBL" id="CAMXCT030000727">
    <property type="protein sequence ID" value="CAL4769886.1"/>
    <property type="molecule type" value="Genomic_DNA"/>
</dbReference>
<evidence type="ECO:0000313" key="8">
    <source>
        <dbReference type="EMBL" id="CAI3982574.1"/>
    </source>
</evidence>
<organism evidence="8">
    <name type="scientific">Cladocopium goreaui</name>
    <dbReference type="NCBI Taxonomy" id="2562237"/>
    <lineage>
        <taxon>Eukaryota</taxon>
        <taxon>Sar</taxon>
        <taxon>Alveolata</taxon>
        <taxon>Dinophyceae</taxon>
        <taxon>Suessiales</taxon>
        <taxon>Symbiodiniaceae</taxon>
        <taxon>Cladocopium</taxon>
    </lineage>
</organism>
<dbReference type="InterPro" id="IPR035983">
    <property type="entry name" value="Hect_E3_ubiquitin_ligase"/>
</dbReference>
<feature type="repeat" description="RCC1" evidence="5">
    <location>
        <begin position="508"/>
        <end position="560"/>
    </location>
</feature>
<dbReference type="Pfam" id="PF25390">
    <property type="entry name" value="WD40_RLD"/>
    <property type="match status" value="1"/>
</dbReference>
<keyword evidence="1" id="KW-0808">Transferase</keyword>
<dbReference type="CDD" id="cd00078">
    <property type="entry name" value="HECTc"/>
    <property type="match status" value="1"/>
</dbReference>
<dbReference type="Gene3D" id="3.30.2160.10">
    <property type="entry name" value="Hect, E3 ligase catalytic domain"/>
    <property type="match status" value="1"/>
</dbReference>
<evidence type="ECO:0000256" key="5">
    <source>
        <dbReference type="PROSITE-ProRule" id="PRU00235"/>
    </source>
</evidence>
<feature type="region of interest" description="Disordered" evidence="6">
    <location>
        <begin position="788"/>
        <end position="818"/>
    </location>
</feature>
<dbReference type="Gene3D" id="2.130.10.30">
    <property type="entry name" value="Regulator of chromosome condensation 1/beta-lactamase-inhibitor protein II"/>
    <property type="match status" value="2"/>
</dbReference>
<dbReference type="SUPFAM" id="SSF56204">
    <property type="entry name" value="Hect, E3 ligase catalytic domain"/>
    <property type="match status" value="1"/>
</dbReference>
<dbReference type="InterPro" id="IPR009091">
    <property type="entry name" value="RCC1/BLIP-II"/>
</dbReference>
<dbReference type="PROSITE" id="PS50237">
    <property type="entry name" value="HECT"/>
    <property type="match status" value="1"/>
</dbReference>
<dbReference type="InterPro" id="IPR000408">
    <property type="entry name" value="Reg_chr_condens"/>
</dbReference>
<sequence length="1663" mass="181298">MAAWAADVQLKAQAAAPGAGYPVTLNTCRSTSPTPAGRGGSVHVPGVPPGVSGQPRAYAAPLRPIPVRSSSTPTAVPCNMLPPGPYGPAQTQRQAPVALPLHPSMPAAPVPLRAPSRDAPLNAGVRTPPLPMPVWQPVPSGRTDVSVSPVSPIATPAAAAKQSPTLTVLIRDFEMTANLPSDWVSDLSCCASLAEHILMVVSELAQGLRILVSLEPSGPSVPVPRTGREDPAWHQVYGNYQELLAEALQLSNADSVRGFFQQSSCAIPGKITWRLGEVQGFLRLCFTAFGLPAPNCHPAVWYQLIREVTDDAAGTINEDQSLQLLRLVLWRLSGSQAEKEVQPAQGSRLGVVGSAEGLAASVANMSSKALLDFTWVGEGHWTMFAATAPLNLAQDRRNSIEERSILTWGANANRQCLSDDARVVPAPKHVAFLRPLRSLAAGWEGSLLIDADGSLWGGGSNRGQCLSEELSDEHVPLSRLDIAELDGVPFEAADMGRDHILAILEGGRAVISWGPSNEFGQIGHGLPYRSRVRPGVVHLGGVLVKQVACGEHHSLVLTAHGEVYSFGCNLHGALGSGRCGSQEQAERVLGNHLRSMPVRGISAGAQSSMALSIGGHVFCWGCNGRGRLGLGPAYDQEPTVLAPVVVPNLPGVARAIAAGGQHSAVILRRGRLFLAGDNRSGQLGQSRKDVDWTSTFFELPFQDYMLRVRTVSLGKKHTLILSYHGELYACGCNAEGQLGSKAAQPDTTQPVDVPVRLSLQLDEASKDCMVVGLSSCHDHTVAMVVSIPEGTKREGQPKISSGRPQTSASTRGDMGPDAMQTQRANRAALFIKTMNTIHEDVLPAQNPLPSFEAITNRDLPRPSTGQAGGRSSESLSSGCTSRVGRSPRGLSVVSKSKKTGDEGMLAEEVVLLQPVVQPGVAASVGFASLSVAKLLSLIQSAQSSSPAAIDDLRSSLSAAFASPSLLNASFCFPGLYKPRLDAGGLLNVFKGLIQSEALFAQVEMHIINAAFEGLSMWANDHDEAASLIHRDQLRGLAALLLSPVLAEPEKPQPYEVMSRIMRLVAWMPAEGRRELQEVLVDDCSEEEVLRGLVRRVRSHCDETVKRAHQMQRLSPEIWEGLMLLQLLWGTNEAIAQRLASSLRSSEWEPDFGQSLSQTLSQLATRASSYLGRFTLAPQLRAPVPAFEFHLQSLAEEKVPPELEFRLFVENACAGPITPSEVLELPLYAARTDYGFEYVLPSKMRSFMANRNLVPVSYTRKVLQVENHHAQVYLQHQVARRVAADLEVLPGHEIHIDPALLFFILKVHRDRILEDTTAALQKATPEDLRRQLKVVFEGEQGVDEGGLAREFFRLLSAHVFTVDGGLFDPLVAQNARVLWFNSASERESTEFWLAGVILGLVVYNNMPGLDVRFPPVVFKKIKNEQLVLEDLRQVHPETYLSLRSLLSWEPEEDLMAEELNSVFENTFCLDFVVTYEMNGKTETRELCEGGKERVVTYKNREEFVRLYCEWLLTESVERQFEPFRKGVRRVCDSPLFNALHSAELELIVCGEQDLDFAQLRKNAHYDGYQEDSEYVASFWKLLMNFDLVQKKRFLSFVTGSDLAPVGGLQELQLVIQRNGDEPTERLPTAHTCFNLLLLPEYGTTAKLERMVVTAMHNAEGFGLE</sequence>